<protein>
    <submittedName>
        <fullName evidence="1">Uncharacterized protein</fullName>
    </submittedName>
</protein>
<proteinExistence type="predicted"/>
<comment type="caution">
    <text evidence="1">The sequence shown here is derived from an EMBL/GenBank/DDBJ whole genome shotgun (WGS) entry which is preliminary data.</text>
</comment>
<organism evidence="1 2">
    <name type="scientific">Gossypium harknessii</name>
    <dbReference type="NCBI Taxonomy" id="34285"/>
    <lineage>
        <taxon>Eukaryota</taxon>
        <taxon>Viridiplantae</taxon>
        <taxon>Streptophyta</taxon>
        <taxon>Embryophyta</taxon>
        <taxon>Tracheophyta</taxon>
        <taxon>Spermatophyta</taxon>
        <taxon>Magnoliopsida</taxon>
        <taxon>eudicotyledons</taxon>
        <taxon>Gunneridae</taxon>
        <taxon>Pentapetalae</taxon>
        <taxon>rosids</taxon>
        <taxon>malvids</taxon>
        <taxon>Malvales</taxon>
        <taxon>Malvaceae</taxon>
        <taxon>Malvoideae</taxon>
        <taxon>Gossypium</taxon>
    </lineage>
</organism>
<evidence type="ECO:0000313" key="2">
    <source>
        <dbReference type="Proteomes" id="UP000593560"/>
    </source>
</evidence>
<sequence length="75" mass="8855">MSPMSLLRRFGWLFLTIWRKTSTHFFYLSALLLRGTFFFRSRTLDQSKYNGGCSRSSSQISATASIRQITMMFWQ</sequence>
<gene>
    <name evidence="1" type="ORF">Gohar_002830</name>
</gene>
<dbReference type="Proteomes" id="UP000593560">
    <property type="component" value="Unassembled WGS sequence"/>
</dbReference>
<reference evidence="1 2" key="1">
    <citation type="journal article" date="2019" name="Genome Biol. Evol.">
        <title>Insights into the evolution of the New World diploid cottons (Gossypium, subgenus Houzingenia) based on genome sequencing.</title>
        <authorList>
            <person name="Grover C.E."/>
            <person name="Arick M.A. 2nd"/>
            <person name="Thrash A."/>
            <person name="Conover J.L."/>
            <person name="Sanders W.S."/>
            <person name="Peterson D.G."/>
            <person name="Frelichowski J.E."/>
            <person name="Scheffler J.A."/>
            <person name="Scheffler B.E."/>
            <person name="Wendel J.F."/>
        </authorList>
    </citation>
    <scope>NUCLEOTIDE SEQUENCE [LARGE SCALE GENOMIC DNA]</scope>
    <source>
        <strain evidence="1">0</strain>
        <tissue evidence="1">Leaf</tissue>
    </source>
</reference>
<dbReference type="EMBL" id="JABFAD010000010">
    <property type="protein sequence ID" value="MBA0810879.1"/>
    <property type="molecule type" value="Genomic_DNA"/>
</dbReference>
<dbReference type="AlphaFoldDB" id="A0A7J9HM14"/>
<evidence type="ECO:0000313" key="1">
    <source>
        <dbReference type="EMBL" id="MBA0810879.1"/>
    </source>
</evidence>
<name>A0A7J9HM14_9ROSI</name>
<keyword evidence="2" id="KW-1185">Reference proteome</keyword>
<accession>A0A7J9HM14</accession>